<dbReference type="EMBL" id="RFLX01000059">
    <property type="protein sequence ID" value="RMI15392.1"/>
    <property type="molecule type" value="Genomic_DNA"/>
</dbReference>
<reference evidence="6 9" key="1">
    <citation type="submission" date="2018-09" db="EMBL/GenBank/DDBJ databases">
        <title>Roseomonas sp. nov., isolated from feces of Tibetan antelopes in the Qinghai-Tibet plateau, China.</title>
        <authorList>
            <person name="Tian Z."/>
        </authorList>
    </citation>
    <scope>NUCLEOTIDE SEQUENCE [LARGE SCALE GENOMIC DNA]</scope>
    <source>
        <strain evidence="7 8">Z23</strain>
        <strain evidence="6 9">Z24</strain>
    </source>
</reference>
<accession>A0A3A9JAU7</accession>
<dbReference type="InParanoid" id="A0A3A9JAU7"/>
<dbReference type="FunCoup" id="A0A3A9JAU7">
    <property type="interactions" value="122"/>
</dbReference>
<evidence type="ECO:0000313" key="8">
    <source>
        <dbReference type="Proteomes" id="UP000274097"/>
    </source>
</evidence>
<comment type="similarity">
    <text evidence="1">Belongs to the GST superfamily.</text>
</comment>
<dbReference type="PROSITE" id="PS50405">
    <property type="entry name" value="GST_CTER"/>
    <property type="match status" value="1"/>
</dbReference>
<dbReference type="InterPro" id="IPR040079">
    <property type="entry name" value="Glutathione_S-Trfase"/>
</dbReference>
<evidence type="ECO:0000259" key="5">
    <source>
        <dbReference type="PROSITE" id="PS50405"/>
    </source>
</evidence>
<dbReference type="Proteomes" id="UP000274097">
    <property type="component" value="Unassembled WGS sequence"/>
</dbReference>
<dbReference type="EMBL" id="RAQU01000137">
    <property type="protein sequence ID" value="RKK02641.1"/>
    <property type="molecule type" value="Genomic_DNA"/>
</dbReference>
<dbReference type="PROSITE" id="PS50404">
    <property type="entry name" value="GST_NTER"/>
    <property type="match status" value="1"/>
</dbReference>
<comment type="caution">
    <text evidence="6">The sequence shown here is derived from an EMBL/GenBank/DDBJ whole genome shotgun (WGS) entry which is preliminary data.</text>
</comment>
<dbReference type="Pfam" id="PF13409">
    <property type="entry name" value="GST_N_2"/>
    <property type="match status" value="1"/>
</dbReference>
<dbReference type="InterPro" id="IPR010987">
    <property type="entry name" value="Glutathione-S-Trfase_C-like"/>
</dbReference>
<keyword evidence="8" id="KW-1185">Reference proteome</keyword>
<dbReference type="InterPro" id="IPR036249">
    <property type="entry name" value="Thioredoxin-like_sf"/>
</dbReference>
<evidence type="ECO:0000313" key="9">
    <source>
        <dbReference type="Proteomes" id="UP000278036"/>
    </source>
</evidence>
<evidence type="ECO:0000256" key="2">
    <source>
        <dbReference type="ARBA" id="ARBA00022679"/>
    </source>
</evidence>
<dbReference type="SUPFAM" id="SSF47616">
    <property type="entry name" value="GST C-terminal domain-like"/>
    <property type="match status" value="1"/>
</dbReference>
<dbReference type="GO" id="GO:0016740">
    <property type="term" value="F:transferase activity"/>
    <property type="evidence" value="ECO:0007669"/>
    <property type="project" value="UniProtKB-KW"/>
</dbReference>
<proteinExistence type="inferred from homology"/>
<dbReference type="Proteomes" id="UP000278036">
    <property type="component" value="Unassembled WGS sequence"/>
</dbReference>
<dbReference type="Pfam" id="PF00043">
    <property type="entry name" value="GST_C"/>
    <property type="match status" value="1"/>
</dbReference>
<dbReference type="AlphaFoldDB" id="A0A3A9JAU7"/>
<dbReference type="InterPro" id="IPR036282">
    <property type="entry name" value="Glutathione-S-Trfase_C_sf"/>
</dbReference>
<protein>
    <submittedName>
        <fullName evidence="6">Glutathione S-transferase</fullName>
    </submittedName>
</protein>
<dbReference type="PANTHER" id="PTHR44051:SF19">
    <property type="entry name" value="DISULFIDE-BOND OXIDOREDUCTASE YFCG"/>
    <property type="match status" value="1"/>
</dbReference>
<dbReference type="OrthoDB" id="9810080at2"/>
<dbReference type="Gene3D" id="3.40.30.10">
    <property type="entry name" value="Glutaredoxin"/>
    <property type="match status" value="1"/>
</dbReference>
<feature type="domain" description="GST N-terminal" evidence="4">
    <location>
        <begin position="41"/>
        <end position="122"/>
    </location>
</feature>
<feature type="domain" description="GST C-terminal" evidence="5">
    <location>
        <begin position="132"/>
        <end position="254"/>
    </location>
</feature>
<dbReference type="SFLD" id="SFLDS00019">
    <property type="entry name" value="Glutathione_Transferase_(cytos"/>
    <property type="match status" value="1"/>
</dbReference>
<dbReference type="Gene3D" id="1.20.1050.10">
    <property type="match status" value="1"/>
</dbReference>
<dbReference type="PANTHER" id="PTHR44051">
    <property type="entry name" value="GLUTATHIONE S-TRANSFERASE-RELATED"/>
    <property type="match status" value="1"/>
</dbReference>
<dbReference type="FunFam" id="3.40.30.10:FF:000039">
    <property type="entry name" value="Glutathione S-transferase domain"/>
    <property type="match status" value="1"/>
</dbReference>
<sequence length="254" mass="28318">MLAGQDHTSRTRDGEAPVLPSTGGPEAVEPHTRDQGSRSVDTVCIWGRANSVNVQKVLWCCDELGVAFERRDAGMNFGVVDTPAYRSMNPNGRIPTLVDGDFVLWESNSILRYLALRQIERDPAAKAIYPEGAAARTRVDRWMDWVLSTLQPAERALFWGMVRTPPQDRDMAAINAAAKASGEAWGVLDAYLAHGHHFAEGENLTLADIVLGAYARRWFGVQVENRPDLPRLQAWYDRLSKRSAFRQYVAPPLT</sequence>
<dbReference type="InterPro" id="IPR004046">
    <property type="entry name" value="GST_C"/>
</dbReference>
<evidence type="ECO:0000256" key="1">
    <source>
        <dbReference type="ARBA" id="ARBA00007409"/>
    </source>
</evidence>
<evidence type="ECO:0000256" key="3">
    <source>
        <dbReference type="SAM" id="MobiDB-lite"/>
    </source>
</evidence>
<organism evidence="6 9">
    <name type="scientific">Teichococcus wenyumeiae</name>
    <dbReference type="NCBI Taxonomy" id="2478470"/>
    <lineage>
        <taxon>Bacteria</taxon>
        <taxon>Pseudomonadati</taxon>
        <taxon>Pseudomonadota</taxon>
        <taxon>Alphaproteobacteria</taxon>
        <taxon>Acetobacterales</taxon>
        <taxon>Roseomonadaceae</taxon>
        <taxon>Roseomonas</taxon>
    </lineage>
</organism>
<dbReference type="SFLD" id="SFLDG00358">
    <property type="entry name" value="Main_(cytGST)"/>
    <property type="match status" value="1"/>
</dbReference>
<dbReference type="InterPro" id="IPR004045">
    <property type="entry name" value="Glutathione_S-Trfase_N"/>
</dbReference>
<evidence type="ECO:0000313" key="7">
    <source>
        <dbReference type="EMBL" id="RMI15392.1"/>
    </source>
</evidence>
<evidence type="ECO:0000313" key="6">
    <source>
        <dbReference type="EMBL" id="RKK02641.1"/>
    </source>
</evidence>
<dbReference type="CDD" id="cd03047">
    <property type="entry name" value="GST_N_2"/>
    <property type="match status" value="1"/>
</dbReference>
<dbReference type="SUPFAM" id="SSF52833">
    <property type="entry name" value="Thioredoxin-like"/>
    <property type="match status" value="1"/>
</dbReference>
<feature type="region of interest" description="Disordered" evidence="3">
    <location>
        <begin position="1"/>
        <end position="35"/>
    </location>
</feature>
<evidence type="ECO:0000259" key="4">
    <source>
        <dbReference type="PROSITE" id="PS50404"/>
    </source>
</evidence>
<dbReference type="SFLD" id="SFLDG01150">
    <property type="entry name" value="Main.1:_Beta-like"/>
    <property type="match status" value="1"/>
</dbReference>
<keyword evidence="2 6" id="KW-0808">Transferase</keyword>
<name>A0A3A9JAU7_9PROT</name>
<gene>
    <name evidence="6" type="ORF">D6Z83_18715</name>
    <name evidence="7" type="ORF">EBE87_25980</name>
</gene>